<organism evidence="2 3">
    <name type="scientific">Thalassotalea insulae</name>
    <dbReference type="NCBI Taxonomy" id="2056778"/>
    <lineage>
        <taxon>Bacteria</taxon>
        <taxon>Pseudomonadati</taxon>
        <taxon>Pseudomonadota</taxon>
        <taxon>Gammaproteobacteria</taxon>
        <taxon>Alteromonadales</taxon>
        <taxon>Colwelliaceae</taxon>
        <taxon>Thalassotalea</taxon>
    </lineage>
</organism>
<accession>A0ABQ6GNL0</accession>
<proteinExistence type="predicted"/>
<dbReference type="InterPro" id="IPR007345">
    <property type="entry name" value="Polysacch_pyruvyl_Trfase"/>
</dbReference>
<reference evidence="2 3" key="1">
    <citation type="submission" date="2023-03" db="EMBL/GenBank/DDBJ databases">
        <title>Draft genome sequence of Thalassotalea insulae KCTC 62186T.</title>
        <authorList>
            <person name="Sawabe T."/>
        </authorList>
    </citation>
    <scope>NUCLEOTIDE SEQUENCE [LARGE SCALE GENOMIC DNA]</scope>
    <source>
        <strain evidence="2 3">KCTC 62186</strain>
    </source>
</reference>
<comment type="caution">
    <text evidence="2">The sequence shown here is derived from an EMBL/GenBank/DDBJ whole genome shotgun (WGS) entry which is preliminary data.</text>
</comment>
<gene>
    <name evidence="2" type="ORF">tinsulaeT_09200</name>
</gene>
<evidence type="ECO:0000259" key="1">
    <source>
        <dbReference type="Pfam" id="PF04230"/>
    </source>
</evidence>
<keyword evidence="3" id="KW-1185">Reference proteome</keyword>
<dbReference type="PANTHER" id="PTHR36836">
    <property type="entry name" value="COLANIC ACID BIOSYNTHESIS PROTEIN WCAK"/>
    <property type="match status" value="1"/>
</dbReference>
<dbReference type="Proteomes" id="UP001157186">
    <property type="component" value="Unassembled WGS sequence"/>
</dbReference>
<dbReference type="Pfam" id="PF04230">
    <property type="entry name" value="PS_pyruv_trans"/>
    <property type="match status" value="1"/>
</dbReference>
<sequence>MKKIVLYGAFDRYNYGDNIMPMLFDAFINKYQSGLLESYKLDYASISDSNLEKYHCYKSKSINALTDELEEGSAIIVIGGEVLCARSHALFMHMQTSWTHNFLLKVFRKLCPSLFYSFAKLQYSTRWEFPYLPSQEAFRNKIKVIYNTVGGDLQNLSNVELKDVVRRLNSSDYLSVRDIRTEKELSQLNIQTHLSPDSAYIMSDLFTDGELVSKVKNELIVCTASEYIVFQAAPAKVACDIETLSTIISNLYQETNKKVLLLPIGYASGHDDYYLLKKINAVLTKETILVHDLNVWEIMYVIKHASMFFGTSLHGVITAMSYGVPHFGINPNITKLNAFLSDWSVAPFNKCYPVENLLDLPSLINSQSINELARKTSENIKKVKENNLRILETICNDL</sequence>
<feature type="domain" description="Polysaccharide pyruvyl transferase" evidence="1">
    <location>
        <begin position="48"/>
        <end position="331"/>
    </location>
</feature>
<dbReference type="PANTHER" id="PTHR36836:SF1">
    <property type="entry name" value="COLANIC ACID BIOSYNTHESIS PROTEIN WCAK"/>
    <property type="match status" value="1"/>
</dbReference>
<evidence type="ECO:0000313" key="3">
    <source>
        <dbReference type="Proteomes" id="UP001157186"/>
    </source>
</evidence>
<evidence type="ECO:0000313" key="2">
    <source>
        <dbReference type="EMBL" id="GLX77580.1"/>
    </source>
</evidence>
<protein>
    <recommendedName>
        <fullName evidence="1">Polysaccharide pyruvyl transferase domain-containing protein</fullName>
    </recommendedName>
</protein>
<dbReference type="RefSeq" id="WP_284243450.1">
    <property type="nucleotide sequence ID" value="NZ_BSST01000001.1"/>
</dbReference>
<dbReference type="EMBL" id="BSST01000001">
    <property type="protein sequence ID" value="GLX77580.1"/>
    <property type="molecule type" value="Genomic_DNA"/>
</dbReference>
<name>A0ABQ6GNL0_9GAMM</name>